<evidence type="ECO:0000313" key="9">
    <source>
        <dbReference type="Proteomes" id="UP001431693"/>
    </source>
</evidence>
<evidence type="ECO:0000256" key="4">
    <source>
        <dbReference type="ARBA" id="ARBA00023163"/>
    </source>
</evidence>
<dbReference type="Proteomes" id="UP001431693">
    <property type="component" value="Unassembled WGS sequence"/>
</dbReference>
<dbReference type="InterPro" id="IPR014036">
    <property type="entry name" value="DeoR-like_C"/>
</dbReference>
<dbReference type="SUPFAM" id="SSF46785">
    <property type="entry name" value="Winged helix' DNA-binding domain"/>
    <property type="match status" value="1"/>
</dbReference>
<dbReference type="EMBL" id="JASJEX010000002">
    <property type="protein sequence ID" value="MDJ1129509.1"/>
    <property type="molecule type" value="Genomic_DNA"/>
</dbReference>
<gene>
    <name evidence="8" type="ORF">QJ043_05370</name>
</gene>
<dbReference type="Gene3D" id="1.10.10.10">
    <property type="entry name" value="Winged helix-like DNA-binding domain superfamily/Winged helix DNA-binding domain"/>
    <property type="match status" value="1"/>
</dbReference>
<dbReference type="RefSeq" id="WP_283713704.1">
    <property type="nucleotide sequence ID" value="NZ_JASJEW010000006.1"/>
</dbReference>
<feature type="domain" description="HTH deoR-type" evidence="7">
    <location>
        <begin position="3"/>
        <end position="58"/>
    </location>
</feature>
<dbReference type="InterPro" id="IPR036388">
    <property type="entry name" value="WH-like_DNA-bd_sf"/>
</dbReference>
<dbReference type="InterPro" id="IPR036390">
    <property type="entry name" value="WH_DNA-bd_sf"/>
</dbReference>
<keyword evidence="9" id="KW-1185">Reference proteome</keyword>
<comment type="caution">
    <text evidence="8">The sequence shown here is derived from an EMBL/GenBank/DDBJ whole genome shotgun (WGS) entry which is preliminary data.</text>
</comment>
<dbReference type="PANTHER" id="PTHR30363:SF4">
    <property type="entry name" value="GLYCEROL-3-PHOSPHATE REGULON REPRESSOR"/>
    <property type="match status" value="1"/>
</dbReference>
<dbReference type="SUPFAM" id="SSF100950">
    <property type="entry name" value="NagB/RpiA/CoA transferase-like"/>
    <property type="match status" value="1"/>
</dbReference>
<organism evidence="8 9">
    <name type="scientific">Kribbibacterium absianum</name>
    <dbReference type="NCBI Taxonomy" id="3044210"/>
    <lineage>
        <taxon>Bacteria</taxon>
        <taxon>Bacillati</taxon>
        <taxon>Actinomycetota</taxon>
        <taxon>Coriobacteriia</taxon>
        <taxon>Coriobacteriales</taxon>
        <taxon>Kribbibacteriaceae</taxon>
        <taxon>Kribbibacterium</taxon>
    </lineage>
</organism>
<evidence type="ECO:0000259" key="7">
    <source>
        <dbReference type="PROSITE" id="PS51000"/>
    </source>
</evidence>
<reference evidence="8" key="1">
    <citation type="submission" date="2023-05" db="EMBL/GenBank/DDBJ databases">
        <title>[olsenella] sp. nov., isolated from a pig farm feces dump.</title>
        <authorList>
            <person name="Chang Y.-H."/>
        </authorList>
    </citation>
    <scope>NUCLEOTIDE SEQUENCE</scope>
    <source>
        <strain evidence="8">YH-ols2217</strain>
    </source>
</reference>
<protein>
    <recommendedName>
        <fullName evidence="1">Lactose phosphotransferase system repressor</fullName>
    </recommendedName>
</protein>
<proteinExistence type="predicted"/>
<name>A0ABT6ZKD2_9ACTN</name>
<keyword evidence="4" id="KW-0804">Transcription</keyword>
<sequence>MLKAERQDAMVELTDELQNLSIKEAAERLGVSEMTARRDLDDLAEEGRVARVRGGAQSLKPRQSPVLQRERSQREKSVLHVAEKQAIGALAATLVEANDTLFLGTGTTVEAMAAQLPPVHLRVITNSLPVLSLLEQREDVDLYLLGGFFRRRMGAVVGSVAEATMERFGVSKAFIGVNGIAGGHAYTSTTEAGDVQRIALDQASQRYLLADPSKFDRRDFYSFYDLADVDAVVAGSGFSAEAKAAVEQYAPVIE</sequence>
<dbReference type="InterPro" id="IPR001034">
    <property type="entry name" value="DeoR_HTH"/>
</dbReference>
<evidence type="ECO:0000256" key="5">
    <source>
        <dbReference type="ARBA" id="ARBA00024937"/>
    </source>
</evidence>
<evidence type="ECO:0000256" key="2">
    <source>
        <dbReference type="ARBA" id="ARBA00022491"/>
    </source>
</evidence>
<dbReference type="SMART" id="SM01134">
    <property type="entry name" value="DeoRC"/>
    <property type="match status" value="1"/>
</dbReference>
<dbReference type="GO" id="GO:0003677">
    <property type="term" value="F:DNA binding"/>
    <property type="evidence" value="ECO:0007669"/>
    <property type="project" value="UniProtKB-KW"/>
</dbReference>
<dbReference type="PANTHER" id="PTHR30363">
    <property type="entry name" value="HTH-TYPE TRANSCRIPTIONAL REGULATOR SRLR-RELATED"/>
    <property type="match status" value="1"/>
</dbReference>
<keyword evidence="3" id="KW-0805">Transcription regulation</keyword>
<evidence type="ECO:0000256" key="1">
    <source>
        <dbReference type="ARBA" id="ARBA00021390"/>
    </source>
</evidence>
<dbReference type="InterPro" id="IPR037171">
    <property type="entry name" value="NagB/RpiA_transferase-like"/>
</dbReference>
<accession>A0ABT6ZKD2</accession>
<evidence type="ECO:0000256" key="6">
    <source>
        <dbReference type="SAM" id="MobiDB-lite"/>
    </source>
</evidence>
<feature type="region of interest" description="Disordered" evidence="6">
    <location>
        <begin position="54"/>
        <end position="74"/>
    </location>
</feature>
<dbReference type="Gene3D" id="3.40.50.1360">
    <property type="match status" value="1"/>
</dbReference>
<keyword evidence="8" id="KW-0238">DNA-binding</keyword>
<dbReference type="PRINTS" id="PR00037">
    <property type="entry name" value="HTHLACR"/>
</dbReference>
<keyword evidence="2" id="KW-0678">Repressor</keyword>
<dbReference type="Pfam" id="PF08220">
    <property type="entry name" value="HTH_DeoR"/>
    <property type="match status" value="1"/>
</dbReference>
<comment type="function">
    <text evidence="5">Repressor of the lactose catabolism operon. Galactose-6-phosphate is the inducer.</text>
</comment>
<dbReference type="SMART" id="SM00420">
    <property type="entry name" value="HTH_DEOR"/>
    <property type="match status" value="1"/>
</dbReference>
<dbReference type="InterPro" id="IPR050313">
    <property type="entry name" value="Carb_Metab_HTH_regulators"/>
</dbReference>
<dbReference type="Pfam" id="PF00455">
    <property type="entry name" value="DeoRC"/>
    <property type="match status" value="1"/>
</dbReference>
<evidence type="ECO:0000313" key="8">
    <source>
        <dbReference type="EMBL" id="MDJ1129509.1"/>
    </source>
</evidence>
<evidence type="ECO:0000256" key="3">
    <source>
        <dbReference type="ARBA" id="ARBA00023015"/>
    </source>
</evidence>
<dbReference type="PROSITE" id="PS51000">
    <property type="entry name" value="HTH_DEOR_2"/>
    <property type="match status" value="1"/>
</dbReference>